<sequence>MENNSAIVGYFRKLSPIFEKLIDKAFEEKIFILSSREFFKEASKFMCLPKGDMERDIAAGHFPNMGMDKIIIINWPQIKKIIFVEPGTMEYGFAHEISHNLTWKKRPGCAKDISFSGEQFFIPCAYFEILANYEGLRILKQLRRELPAFGKPVFRGRETTYSEILRHYGLPEKYIGRCRKCRGIKSNCLKRCPKEKEIKKLAKAIEKCKI</sequence>
<proteinExistence type="predicted"/>
<gene>
    <name evidence="1" type="ORF">COS58_02315</name>
</gene>
<organism evidence="1 2">
    <name type="scientific">Candidatus Tagabacteria bacterium CG03_land_8_20_14_0_80_41_22</name>
    <dbReference type="NCBI Taxonomy" id="1975020"/>
    <lineage>
        <taxon>Bacteria</taxon>
        <taxon>Candidatus Tagaibacteriota</taxon>
    </lineage>
</organism>
<protein>
    <submittedName>
        <fullName evidence="1">Uncharacterized protein</fullName>
    </submittedName>
</protein>
<accession>A0A2M7B8I8</accession>
<dbReference type="AlphaFoldDB" id="A0A2M7B8I8"/>
<dbReference type="Proteomes" id="UP000228561">
    <property type="component" value="Unassembled WGS sequence"/>
</dbReference>
<reference evidence="2" key="1">
    <citation type="submission" date="2017-09" db="EMBL/GenBank/DDBJ databases">
        <title>Depth-based differentiation of microbial function through sediment-hosted aquifers and enrichment of novel symbionts in the deep terrestrial subsurface.</title>
        <authorList>
            <person name="Probst A.J."/>
            <person name="Ladd B."/>
            <person name="Jarett J.K."/>
            <person name="Geller-Mcgrath D.E."/>
            <person name="Sieber C.M.K."/>
            <person name="Emerson J.B."/>
            <person name="Anantharaman K."/>
            <person name="Thomas B.C."/>
            <person name="Malmstrom R."/>
            <person name="Stieglmeier M."/>
            <person name="Klingl A."/>
            <person name="Woyke T."/>
            <person name="Ryan C.M."/>
            <person name="Banfield J.F."/>
        </authorList>
    </citation>
    <scope>NUCLEOTIDE SEQUENCE [LARGE SCALE GENOMIC DNA]</scope>
</reference>
<evidence type="ECO:0000313" key="2">
    <source>
        <dbReference type="Proteomes" id="UP000228561"/>
    </source>
</evidence>
<comment type="caution">
    <text evidence="1">The sequence shown here is derived from an EMBL/GenBank/DDBJ whole genome shotgun (WGS) entry which is preliminary data.</text>
</comment>
<name>A0A2M7B8I8_9BACT</name>
<evidence type="ECO:0000313" key="1">
    <source>
        <dbReference type="EMBL" id="PIU99435.1"/>
    </source>
</evidence>
<dbReference type="EMBL" id="PEVG01000029">
    <property type="protein sequence ID" value="PIU99435.1"/>
    <property type="molecule type" value="Genomic_DNA"/>
</dbReference>